<proteinExistence type="predicted"/>
<reference evidence="2" key="1">
    <citation type="submission" date="2020-09" db="EMBL/GenBank/DDBJ databases">
        <authorList>
            <person name="Kikuchi T."/>
        </authorList>
    </citation>
    <scope>NUCLEOTIDE SEQUENCE</scope>
    <source>
        <strain evidence="2">Ka4C1</strain>
    </source>
</reference>
<dbReference type="EMBL" id="CAJFCV020000003">
    <property type="protein sequence ID" value="CAG9111926.1"/>
    <property type="molecule type" value="Genomic_DNA"/>
</dbReference>
<evidence type="ECO:0000313" key="2">
    <source>
        <dbReference type="EMBL" id="CAD5223224.1"/>
    </source>
</evidence>
<gene>
    <name evidence="2" type="ORF">BXYJ_LOCUS7872</name>
</gene>
<feature type="compositionally biased region" description="Pro residues" evidence="1">
    <location>
        <begin position="13"/>
        <end position="45"/>
    </location>
</feature>
<feature type="region of interest" description="Disordered" evidence="1">
    <location>
        <begin position="1"/>
        <end position="54"/>
    </location>
</feature>
<feature type="region of interest" description="Disordered" evidence="1">
    <location>
        <begin position="294"/>
        <end position="334"/>
    </location>
</feature>
<dbReference type="EMBL" id="CAJFDI010000003">
    <property type="protein sequence ID" value="CAD5223224.1"/>
    <property type="molecule type" value="Genomic_DNA"/>
</dbReference>
<evidence type="ECO:0000313" key="3">
    <source>
        <dbReference type="Proteomes" id="UP000659654"/>
    </source>
</evidence>
<feature type="compositionally biased region" description="Basic and acidic residues" evidence="1">
    <location>
        <begin position="313"/>
        <end position="325"/>
    </location>
</feature>
<dbReference type="Proteomes" id="UP000582659">
    <property type="component" value="Unassembled WGS sequence"/>
</dbReference>
<feature type="region of interest" description="Disordered" evidence="1">
    <location>
        <begin position="68"/>
        <end position="99"/>
    </location>
</feature>
<protein>
    <submittedName>
        <fullName evidence="2">(pine wood nematode) hypothetical protein</fullName>
    </submittedName>
</protein>
<accession>A0A811L6Q4</accession>
<sequence length="334" mass="37470">MCRCKKKAKVVQPAPPPPPPPAPPAPAKPAAPAAPVPSPNAPIQPVPKAEAKQKKVLKDLEEMLWIQKKFNKTPDDPKKVKSTRSKALSKNTCSARSSDIENPLANTRRIGTTSMIETGDTAMATLEKVWRRKDYVKDPSLSSTQSECAEDAEDELDSELDADPTDENFMYNKTDILFCQHDLFRGSFDKTEEQVMAYLAEPRKVIPELKWDPYTPLSDMLTPEKDCFFSPHTLRCGTLISNIEVVGFPCQKSPKERCKWEPLEVDDSPIELDLFPTPTAEIPEESIGDVNFFDWPRKSKGIKTKPTQTTATKSRDTTRTGERKSSVRSKKKEH</sequence>
<evidence type="ECO:0000256" key="1">
    <source>
        <dbReference type="SAM" id="MobiDB-lite"/>
    </source>
</evidence>
<feature type="compositionally biased region" description="Polar residues" evidence="1">
    <location>
        <begin position="85"/>
        <end position="97"/>
    </location>
</feature>
<organism evidence="2 3">
    <name type="scientific">Bursaphelenchus xylophilus</name>
    <name type="common">Pinewood nematode worm</name>
    <name type="synonym">Aphelenchoides xylophilus</name>
    <dbReference type="NCBI Taxonomy" id="6326"/>
    <lineage>
        <taxon>Eukaryota</taxon>
        <taxon>Metazoa</taxon>
        <taxon>Ecdysozoa</taxon>
        <taxon>Nematoda</taxon>
        <taxon>Chromadorea</taxon>
        <taxon>Rhabditida</taxon>
        <taxon>Tylenchina</taxon>
        <taxon>Tylenchomorpha</taxon>
        <taxon>Aphelenchoidea</taxon>
        <taxon>Aphelenchoididae</taxon>
        <taxon>Bursaphelenchus</taxon>
    </lineage>
</organism>
<name>A0A811L6Q4_BURXY</name>
<dbReference type="Proteomes" id="UP000659654">
    <property type="component" value="Unassembled WGS sequence"/>
</dbReference>
<comment type="caution">
    <text evidence="2">The sequence shown here is derived from an EMBL/GenBank/DDBJ whole genome shotgun (WGS) entry which is preliminary data.</text>
</comment>
<keyword evidence="3" id="KW-1185">Reference proteome</keyword>
<dbReference type="AlphaFoldDB" id="A0A811L6Q4"/>